<evidence type="ECO:0000313" key="1">
    <source>
        <dbReference type="EMBL" id="GGP04028.1"/>
    </source>
</evidence>
<name>A0A918E3H1_9ACTN</name>
<evidence type="ECO:0008006" key="3">
    <source>
        <dbReference type="Google" id="ProtNLM"/>
    </source>
</evidence>
<comment type="caution">
    <text evidence="1">The sequence shown here is derived from an EMBL/GenBank/DDBJ whole genome shotgun (WGS) entry which is preliminary data.</text>
</comment>
<dbReference type="AlphaFoldDB" id="A0A918E3H1"/>
<proteinExistence type="predicted"/>
<dbReference type="Proteomes" id="UP000660745">
    <property type="component" value="Unassembled WGS sequence"/>
</dbReference>
<accession>A0A918E3H1</accession>
<sequence>MSEASQRPSARVSASTPSVARMNDYFVGGKDNFAVDRDVADQVLALAPEAKAMGEYVEAFRERAVRHLARQGVRQFVNIGVGLPTERNVHSIAQSIAPESQVIYVADDPVALNHSRALLATNERTGVVEGDILHPDELVADPVMRRLIDFEQPVAVLIFGGTLQYIPDDEKPQEKVARLRDLLAPGSHLGLTHAVFDNRPDIRDAISDIFRKALGRPTGAPRDREQALRFFDGLELVEPGFVYVRQWRNDAYVSHSEIERAWVMAGVARKPHA</sequence>
<dbReference type="RefSeq" id="WP_189137955.1">
    <property type="nucleotide sequence ID" value="NZ_BMNK01000002.1"/>
</dbReference>
<organism evidence="1 2">
    <name type="scientific">Nonomuraea glycinis</name>
    <dbReference type="NCBI Taxonomy" id="2047744"/>
    <lineage>
        <taxon>Bacteria</taxon>
        <taxon>Bacillati</taxon>
        <taxon>Actinomycetota</taxon>
        <taxon>Actinomycetes</taxon>
        <taxon>Streptosporangiales</taxon>
        <taxon>Streptosporangiaceae</taxon>
        <taxon>Nonomuraea</taxon>
    </lineage>
</organism>
<dbReference type="SUPFAM" id="SSF53335">
    <property type="entry name" value="S-adenosyl-L-methionine-dependent methyltransferases"/>
    <property type="match status" value="1"/>
</dbReference>
<reference evidence="1" key="2">
    <citation type="submission" date="2020-09" db="EMBL/GenBank/DDBJ databases">
        <authorList>
            <person name="Sun Q."/>
            <person name="Zhou Y."/>
        </authorList>
    </citation>
    <scope>NUCLEOTIDE SEQUENCE</scope>
    <source>
        <strain evidence="1">CGMCC 4.7430</strain>
    </source>
</reference>
<keyword evidence="2" id="KW-1185">Reference proteome</keyword>
<gene>
    <name evidence="1" type="ORF">GCM10012278_17690</name>
</gene>
<protein>
    <recommendedName>
        <fullName evidence="3">SAM-dependent methyltransferase</fullName>
    </recommendedName>
</protein>
<dbReference type="PIRSF" id="PIRSF017393">
    <property type="entry name" value="MTase_SAV2177"/>
    <property type="match status" value="1"/>
</dbReference>
<dbReference type="Pfam" id="PF04672">
    <property type="entry name" value="Methyltransf_19"/>
    <property type="match status" value="1"/>
</dbReference>
<dbReference type="InterPro" id="IPR029063">
    <property type="entry name" value="SAM-dependent_MTases_sf"/>
</dbReference>
<dbReference type="InterPro" id="IPR006764">
    <property type="entry name" value="SAM_dep_MeTrfase_SAV2177_type"/>
</dbReference>
<dbReference type="Gene3D" id="3.40.50.150">
    <property type="entry name" value="Vaccinia Virus protein VP39"/>
    <property type="match status" value="1"/>
</dbReference>
<reference evidence="1" key="1">
    <citation type="journal article" date="2014" name="Int. J. Syst. Evol. Microbiol.">
        <title>Complete genome sequence of Corynebacterium casei LMG S-19264T (=DSM 44701T), isolated from a smear-ripened cheese.</title>
        <authorList>
            <consortium name="US DOE Joint Genome Institute (JGI-PGF)"/>
            <person name="Walter F."/>
            <person name="Albersmeier A."/>
            <person name="Kalinowski J."/>
            <person name="Ruckert C."/>
        </authorList>
    </citation>
    <scope>NUCLEOTIDE SEQUENCE</scope>
    <source>
        <strain evidence="1">CGMCC 4.7430</strain>
    </source>
</reference>
<dbReference type="EMBL" id="BMNK01000002">
    <property type="protein sequence ID" value="GGP04028.1"/>
    <property type="molecule type" value="Genomic_DNA"/>
</dbReference>
<evidence type="ECO:0000313" key="2">
    <source>
        <dbReference type="Proteomes" id="UP000660745"/>
    </source>
</evidence>